<dbReference type="InterPro" id="IPR018193">
    <property type="entry name" value="Glyc_kinase_flavodox-like_fold"/>
</dbReference>
<gene>
    <name evidence="5" type="ORF">SOASR032_13530</name>
</gene>
<dbReference type="InterPro" id="IPR018197">
    <property type="entry name" value="Glycerate_kinase_RE-like"/>
</dbReference>
<accession>A0ABQ5LGV1</accession>
<dbReference type="Gene3D" id="3.40.50.10350">
    <property type="entry name" value="Glycerate kinase, domain 1"/>
    <property type="match status" value="1"/>
</dbReference>
<dbReference type="EMBL" id="BRLJ01000003">
    <property type="protein sequence ID" value="GKX62784.1"/>
    <property type="molecule type" value="Genomic_DNA"/>
</dbReference>
<evidence type="ECO:0000256" key="3">
    <source>
        <dbReference type="ARBA" id="ARBA00022777"/>
    </source>
</evidence>
<dbReference type="PANTHER" id="PTHR21599">
    <property type="entry name" value="GLYCERATE KINASE"/>
    <property type="match status" value="1"/>
</dbReference>
<organism evidence="5 6">
    <name type="scientific">Pragia fontium</name>
    <dbReference type="NCBI Taxonomy" id="82985"/>
    <lineage>
        <taxon>Bacteria</taxon>
        <taxon>Pseudomonadati</taxon>
        <taxon>Pseudomonadota</taxon>
        <taxon>Gammaproteobacteria</taxon>
        <taxon>Enterobacterales</taxon>
        <taxon>Budviciaceae</taxon>
        <taxon>Pragia</taxon>
    </lineage>
</organism>
<evidence type="ECO:0000256" key="2">
    <source>
        <dbReference type="ARBA" id="ARBA00022679"/>
    </source>
</evidence>
<proteinExistence type="inferred from homology"/>
<keyword evidence="3 4" id="KW-0418">Kinase</keyword>
<dbReference type="Pfam" id="PF02595">
    <property type="entry name" value="Gly_kinase"/>
    <property type="match status" value="1"/>
</dbReference>
<dbReference type="InterPro" id="IPR036129">
    <property type="entry name" value="Glycerate_kinase_sf"/>
</dbReference>
<comment type="similarity">
    <text evidence="1 4">Belongs to the glycerate kinase type-1 family.</text>
</comment>
<evidence type="ECO:0000256" key="1">
    <source>
        <dbReference type="ARBA" id="ARBA00006284"/>
    </source>
</evidence>
<name>A0ABQ5LGV1_9GAMM</name>
<evidence type="ECO:0000313" key="6">
    <source>
        <dbReference type="Proteomes" id="UP001059610"/>
    </source>
</evidence>
<sequence length="389" mass="41017">MKIVIAPDSFKESLTSQEVATAIESGFKTVFPHAEFIKLPIADGGEGTVDSLVAATQGHIEHLIVTGPIGEQIDSFYGITGDGQCAIIEMAAASGLMLVPTAQRNPMEATSYGTGELITSALDKGIRHLILGIGGSATVDGGIGMLQALGVRFMDSHLKDVPFGGHGLERLAHIDISELDPRIHECKIDIACDVNNPLIGEFGAAQVFGPQKGATPEMVERLDRALTNYADVIKHELNIESHYIHGGGAAGGMGVAAKVFLKGRLRSGIDIVIEAIGLEKELNNCQLVITGEGCIDGQTTGGKAPIGIAKLAQRYNIPVIGFAGILSEGAEVVHQHGLDAIFSILPRLSKLDDALYSAGDNLYNCARNVAEALQIGQKLTPSYMSSKEQ</sequence>
<keyword evidence="6" id="KW-1185">Reference proteome</keyword>
<reference evidence="5" key="1">
    <citation type="submission" date="2022-06" db="EMBL/GenBank/DDBJ databases">
        <title>Draft genome sequences of Pragia fontium str. JCM24417.</title>
        <authorList>
            <person name="Wakabayashi Y."/>
            <person name="Kojima K."/>
        </authorList>
    </citation>
    <scope>NUCLEOTIDE SEQUENCE</scope>
    <source>
        <strain evidence="5">JCM 24417</strain>
    </source>
</reference>
<evidence type="ECO:0000313" key="5">
    <source>
        <dbReference type="EMBL" id="GKX62784.1"/>
    </source>
</evidence>
<dbReference type="Gene3D" id="3.90.1510.10">
    <property type="entry name" value="Glycerate kinase, domain 2"/>
    <property type="match status" value="1"/>
</dbReference>
<evidence type="ECO:0000256" key="4">
    <source>
        <dbReference type="PIRNR" id="PIRNR006078"/>
    </source>
</evidence>
<protein>
    <submittedName>
        <fullName evidence="5">Glycerate kinase</fullName>
    </submittedName>
</protein>
<keyword evidence="2 4" id="KW-0808">Transferase</keyword>
<comment type="caution">
    <text evidence="5">The sequence shown here is derived from an EMBL/GenBank/DDBJ whole genome shotgun (WGS) entry which is preliminary data.</text>
</comment>
<dbReference type="SUPFAM" id="SSF110738">
    <property type="entry name" value="Glycerate kinase I"/>
    <property type="match status" value="1"/>
</dbReference>
<dbReference type="RefSeq" id="WP_261821780.1">
    <property type="nucleotide sequence ID" value="NZ_BRLJ01000003.1"/>
</dbReference>
<dbReference type="Proteomes" id="UP001059610">
    <property type="component" value="Unassembled WGS sequence"/>
</dbReference>
<dbReference type="GO" id="GO:0016301">
    <property type="term" value="F:kinase activity"/>
    <property type="evidence" value="ECO:0007669"/>
    <property type="project" value="UniProtKB-KW"/>
</dbReference>
<dbReference type="NCBIfam" id="TIGR00045">
    <property type="entry name" value="glycerate kinase"/>
    <property type="match status" value="1"/>
</dbReference>
<dbReference type="PANTHER" id="PTHR21599:SF0">
    <property type="entry name" value="GLYCERATE KINASE"/>
    <property type="match status" value="1"/>
</dbReference>
<dbReference type="PIRSF" id="PIRSF006078">
    <property type="entry name" value="GlxK"/>
    <property type="match status" value="1"/>
</dbReference>
<dbReference type="InterPro" id="IPR004381">
    <property type="entry name" value="Glycerate_kinase"/>
</dbReference>